<evidence type="ECO:0000256" key="2">
    <source>
        <dbReference type="PROSITE-ProRule" id="PRU00259"/>
    </source>
</evidence>
<dbReference type="InterPro" id="IPR016024">
    <property type="entry name" value="ARM-type_fold"/>
</dbReference>
<dbReference type="PROSITE" id="PS50176">
    <property type="entry name" value="ARM_REPEAT"/>
    <property type="match status" value="1"/>
</dbReference>
<sequence length="177" mass="20617">MYSSLNQIKKRNQSRPNAPNRLEYFQILIDEYQSTEDKDIKYKIICHLGNFAYDPVNYNWFRQLNIIELFLDCLTEEDDEQLIELSIAGLCNLSADSINQEIIIEEGGIQLILNLLNSKNFEIIQNSLLTLIFLTNEDSGNLICTSELKNYLINLEISKNPSLKNLSNLFLNKYWID</sequence>
<dbReference type="EMBL" id="KQ964436">
    <property type="protein sequence ID" value="KXN73482.1"/>
    <property type="molecule type" value="Genomic_DNA"/>
</dbReference>
<organism evidence="4 5">
    <name type="scientific">Conidiobolus coronatus (strain ATCC 28846 / CBS 209.66 / NRRL 28638)</name>
    <name type="common">Delacroixia coronata</name>
    <dbReference type="NCBI Taxonomy" id="796925"/>
    <lineage>
        <taxon>Eukaryota</taxon>
        <taxon>Fungi</taxon>
        <taxon>Fungi incertae sedis</taxon>
        <taxon>Zoopagomycota</taxon>
        <taxon>Entomophthoromycotina</taxon>
        <taxon>Entomophthoromycetes</taxon>
        <taxon>Entomophthorales</taxon>
        <taxon>Ancylistaceae</taxon>
        <taxon>Conidiobolus</taxon>
    </lineage>
</organism>
<accession>A0A137PET7</accession>
<dbReference type="InterPro" id="IPR006911">
    <property type="entry name" value="ARM-rpt_dom"/>
</dbReference>
<feature type="repeat" description="ARM" evidence="2">
    <location>
        <begin position="65"/>
        <end position="108"/>
    </location>
</feature>
<evidence type="ECO:0000256" key="1">
    <source>
        <dbReference type="ARBA" id="ARBA00010553"/>
    </source>
</evidence>
<dbReference type="InterPro" id="IPR000225">
    <property type="entry name" value="Armadillo"/>
</dbReference>
<dbReference type="AlphaFoldDB" id="A0A137PET7"/>
<feature type="domain" description="Armadillo repeat-containing" evidence="3">
    <location>
        <begin position="71"/>
        <end position="131"/>
    </location>
</feature>
<proteinExistence type="inferred from homology"/>
<dbReference type="Proteomes" id="UP000070444">
    <property type="component" value="Unassembled WGS sequence"/>
</dbReference>
<evidence type="ECO:0000313" key="4">
    <source>
        <dbReference type="EMBL" id="KXN73482.1"/>
    </source>
</evidence>
<gene>
    <name evidence="4" type="ORF">CONCODRAFT_15496</name>
</gene>
<evidence type="ECO:0000313" key="5">
    <source>
        <dbReference type="Proteomes" id="UP000070444"/>
    </source>
</evidence>
<reference evidence="4 5" key="1">
    <citation type="journal article" date="2015" name="Genome Biol. Evol.">
        <title>Phylogenomic analyses indicate that early fungi evolved digesting cell walls of algal ancestors of land plants.</title>
        <authorList>
            <person name="Chang Y."/>
            <person name="Wang S."/>
            <person name="Sekimoto S."/>
            <person name="Aerts A.L."/>
            <person name="Choi C."/>
            <person name="Clum A."/>
            <person name="LaButti K.M."/>
            <person name="Lindquist E.A."/>
            <person name="Yee Ngan C."/>
            <person name="Ohm R.A."/>
            <person name="Salamov A.A."/>
            <person name="Grigoriev I.V."/>
            <person name="Spatafora J.W."/>
            <person name="Berbee M.L."/>
        </authorList>
    </citation>
    <scope>NUCLEOTIDE SEQUENCE [LARGE SCALE GENOMIC DNA]</scope>
    <source>
        <strain evidence="4 5">NRRL 28638</strain>
    </source>
</reference>
<evidence type="ECO:0000259" key="3">
    <source>
        <dbReference type="Pfam" id="PF04826"/>
    </source>
</evidence>
<protein>
    <submittedName>
        <fullName evidence="4">ARM repeat-containing protein</fullName>
    </submittedName>
</protein>
<dbReference type="Gene3D" id="1.25.10.10">
    <property type="entry name" value="Leucine-rich Repeat Variant"/>
    <property type="match status" value="1"/>
</dbReference>
<dbReference type="Pfam" id="PF04826">
    <property type="entry name" value="Arm_2"/>
    <property type="match status" value="1"/>
</dbReference>
<keyword evidence="5" id="KW-1185">Reference proteome</keyword>
<comment type="similarity">
    <text evidence="1">Belongs to the eutherian X-chromosome-specific Armcx family.</text>
</comment>
<dbReference type="STRING" id="796925.A0A137PET7"/>
<dbReference type="PANTHER" id="PTHR46263">
    <property type="entry name" value="ARMADILLO REPEAT-CONTAINING PROTEIN 7"/>
    <property type="match status" value="1"/>
</dbReference>
<dbReference type="SMART" id="SM00185">
    <property type="entry name" value="ARM"/>
    <property type="match status" value="2"/>
</dbReference>
<dbReference type="InterPro" id="IPR011989">
    <property type="entry name" value="ARM-like"/>
</dbReference>
<dbReference type="OMA" id="SIFIWAH"/>
<dbReference type="PANTHER" id="PTHR46263:SF1">
    <property type="entry name" value="ARMADILLO REPEAT-CONTAINING PROTEIN 7"/>
    <property type="match status" value="1"/>
</dbReference>
<dbReference type="SUPFAM" id="SSF48371">
    <property type="entry name" value="ARM repeat"/>
    <property type="match status" value="1"/>
</dbReference>
<dbReference type="OrthoDB" id="201709at2759"/>
<name>A0A137PET7_CONC2</name>
<dbReference type="InterPro" id="IPR042462">
    <property type="entry name" value="ARMC7"/>
</dbReference>